<evidence type="ECO:0000313" key="1">
    <source>
        <dbReference type="EMBL" id="CAG8671944.1"/>
    </source>
</evidence>
<sequence length="63" mass="7459">PDDTIHSLLTDLYLHDPKYDDYSELPKCRTSIRRSNKSPWCFHGFQNNVEFILCKNLGLVEFQ</sequence>
<evidence type="ECO:0000313" key="2">
    <source>
        <dbReference type="Proteomes" id="UP000789702"/>
    </source>
</evidence>
<dbReference type="EMBL" id="CAJVPU010019488">
    <property type="protein sequence ID" value="CAG8671944.1"/>
    <property type="molecule type" value="Genomic_DNA"/>
</dbReference>
<proteinExistence type="predicted"/>
<feature type="non-terminal residue" evidence="1">
    <location>
        <position position="63"/>
    </location>
</feature>
<gene>
    <name evidence="1" type="ORF">DHETER_LOCUS10224</name>
</gene>
<dbReference type="Proteomes" id="UP000789702">
    <property type="component" value="Unassembled WGS sequence"/>
</dbReference>
<keyword evidence="2" id="KW-1185">Reference proteome</keyword>
<protein>
    <submittedName>
        <fullName evidence="1">9277_t:CDS:1</fullName>
    </submittedName>
</protein>
<accession>A0ACA9NTP4</accession>
<reference evidence="1" key="1">
    <citation type="submission" date="2021-06" db="EMBL/GenBank/DDBJ databases">
        <authorList>
            <person name="Kallberg Y."/>
            <person name="Tangrot J."/>
            <person name="Rosling A."/>
        </authorList>
    </citation>
    <scope>NUCLEOTIDE SEQUENCE</scope>
    <source>
        <strain evidence="1">IL203A</strain>
    </source>
</reference>
<organism evidence="1 2">
    <name type="scientific">Dentiscutata heterogama</name>
    <dbReference type="NCBI Taxonomy" id="1316150"/>
    <lineage>
        <taxon>Eukaryota</taxon>
        <taxon>Fungi</taxon>
        <taxon>Fungi incertae sedis</taxon>
        <taxon>Mucoromycota</taxon>
        <taxon>Glomeromycotina</taxon>
        <taxon>Glomeromycetes</taxon>
        <taxon>Diversisporales</taxon>
        <taxon>Gigasporaceae</taxon>
        <taxon>Dentiscutata</taxon>
    </lineage>
</organism>
<name>A0ACA9NTP4_9GLOM</name>
<comment type="caution">
    <text evidence="1">The sequence shown here is derived from an EMBL/GenBank/DDBJ whole genome shotgun (WGS) entry which is preliminary data.</text>
</comment>
<feature type="non-terminal residue" evidence="1">
    <location>
        <position position="1"/>
    </location>
</feature>